<sequence length="213" mass="24702">MNFFKLLSFLSFAAAISYEDFKKRSMENPVDMYMSKRSVGDAMYDYMLKSGVEKRAMSKWMRNKMARPRRENVYNRVSLVIFSWTKWEQWSTCDGSLGCFGRRERQRDCELSENTILPGESVKFLSENEMFRLFEFSPSLGFKICGTYQYTRAQTWNPRQQEKVGGGFYSGLGFSNGDILINPNSNKTKEEGTCSDRDCSEFKASKTGEKDVQ</sequence>
<dbReference type="Proteomes" id="UP000001307">
    <property type="component" value="Unassembled WGS sequence"/>
</dbReference>
<feature type="region of interest" description="Disordered" evidence="1">
    <location>
        <begin position="185"/>
        <end position="213"/>
    </location>
</feature>
<dbReference type="AlphaFoldDB" id="E4WPY6"/>
<dbReference type="EMBL" id="FN653015">
    <property type="protein sequence ID" value="CBY20020.1"/>
    <property type="molecule type" value="Genomic_DNA"/>
</dbReference>
<feature type="compositionally biased region" description="Basic and acidic residues" evidence="1">
    <location>
        <begin position="187"/>
        <end position="213"/>
    </location>
</feature>
<organism evidence="3">
    <name type="scientific">Oikopleura dioica</name>
    <name type="common">Tunicate</name>
    <dbReference type="NCBI Taxonomy" id="34765"/>
    <lineage>
        <taxon>Eukaryota</taxon>
        <taxon>Metazoa</taxon>
        <taxon>Chordata</taxon>
        <taxon>Tunicata</taxon>
        <taxon>Appendicularia</taxon>
        <taxon>Copelata</taxon>
        <taxon>Oikopleuridae</taxon>
        <taxon>Oikopleura</taxon>
    </lineage>
</organism>
<evidence type="ECO:0000313" key="3">
    <source>
        <dbReference type="EMBL" id="CBY20020.1"/>
    </source>
</evidence>
<proteinExistence type="predicted"/>
<name>E4WPY6_OIKDI</name>
<evidence type="ECO:0000256" key="1">
    <source>
        <dbReference type="SAM" id="MobiDB-lite"/>
    </source>
</evidence>
<keyword evidence="2" id="KW-0732">Signal</keyword>
<feature type="chain" id="PRO_5012226492" evidence="2">
    <location>
        <begin position="16"/>
        <end position="213"/>
    </location>
</feature>
<accession>E4WPY6</accession>
<reference evidence="3" key="1">
    <citation type="journal article" date="2010" name="Science">
        <title>Plasticity of animal genome architecture unmasked by rapid evolution of a pelagic tunicate.</title>
        <authorList>
            <person name="Denoeud F."/>
            <person name="Henriet S."/>
            <person name="Mungpakdee S."/>
            <person name="Aury J.M."/>
            <person name="Da Silva C."/>
            <person name="Brinkmann H."/>
            <person name="Mikhaleva J."/>
            <person name="Olsen L.C."/>
            <person name="Jubin C."/>
            <person name="Canestro C."/>
            <person name="Bouquet J.M."/>
            <person name="Danks G."/>
            <person name="Poulain J."/>
            <person name="Campsteijn C."/>
            <person name="Adamski M."/>
            <person name="Cross I."/>
            <person name="Yadetie F."/>
            <person name="Muffato M."/>
            <person name="Louis A."/>
            <person name="Butcher S."/>
            <person name="Tsagkogeorga G."/>
            <person name="Konrad A."/>
            <person name="Singh S."/>
            <person name="Jensen M.F."/>
            <person name="Cong E.H."/>
            <person name="Eikeseth-Otteraa H."/>
            <person name="Noel B."/>
            <person name="Anthouard V."/>
            <person name="Porcel B.M."/>
            <person name="Kachouri-Lafond R."/>
            <person name="Nishino A."/>
            <person name="Ugolini M."/>
            <person name="Chourrout P."/>
            <person name="Nishida H."/>
            <person name="Aasland R."/>
            <person name="Huzurbazar S."/>
            <person name="Westhof E."/>
            <person name="Delsuc F."/>
            <person name="Lehrach H."/>
            <person name="Reinhardt R."/>
            <person name="Weissenbach J."/>
            <person name="Roy S.W."/>
            <person name="Artiguenave F."/>
            <person name="Postlethwait J.H."/>
            <person name="Manak J.R."/>
            <person name="Thompson E.M."/>
            <person name="Jaillon O."/>
            <person name="Du Pasquier L."/>
            <person name="Boudinot P."/>
            <person name="Liberles D.A."/>
            <person name="Volff J.N."/>
            <person name="Philippe H."/>
            <person name="Lenhard B."/>
            <person name="Roest Crollius H."/>
            <person name="Wincker P."/>
            <person name="Chourrout D."/>
        </authorList>
    </citation>
    <scope>NUCLEOTIDE SEQUENCE [LARGE SCALE GENOMIC DNA]</scope>
</reference>
<evidence type="ECO:0000256" key="2">
    <source>
        <dbReference type="SAM" id="SignalP"/>
    </source>
</evidence>
<evidence type="ECO:0000313" key="4">
    <source>
        <dbReference type="Proteomes" id="UP000001307"/>
    </source>
</evidence>
<protein>
    <submittedName>
        <fullName evidence="3">Uncharacterized protein</fullName>
    </submittedName>
</protein>
<dbReference type="InParanoid" id="E4WPY6"/>
<dbReference type="OrthoDB" id="10554518at2759"/>
<keyword evidence="4" id="KW-1185">Reference proteome</keyword>
<feature type="signal peptide" evidence="2">
    <location>
        <begin position="1"/>
        <end position="15"/>
    </location>
</feature>
<gene>
    <name evidence="3" type="ORF">GSOID_T00000002001</name>
</gene>